<dbReference type="PANTHER" id="PTHR35391">
    <property type="entry name" value="C2H2-TYPE DOMAIN-CONTAINING PROTEIN-RELATED"/>
    <property type="match status" value="1"/>
</dbReference>
<sequence>MTQNIADYVRRCLASFGRLLEPHSTTSRPQEKPLQPQTLALLSDEFSRFKVWTGTIGAHRTGPSSLDYRLRDASHIRDQVISLVRELLGMLDDVKAITTGEMTPWDELDEDEDEDEDEDDLNVDSEQGSPKTELEQLTADIMDVVGCLLRLSVDIKNPAPHQRFLDTKLTDKTYFEPYDIQHVSTKFHNMDPWLAERLGKSISRRRQYFKYRETHHEKLSAAVRQTTASKPSPLYWEALDSGARWHTEPKDYETIASSIPQAMKDNLISAMPRPAFIKDDQSEAGISHTSYATSAAASGNLKIPPLPKQADMGPFQCPFCYTMVVVEDRNAWKKHVYSDLRPYTCLVEDCISPDREFGRRHEWMEHVQQNHWHTYSCPFGCEADIKSIAECKAHLKVHQSSGSVQSGEMEAYVKFCQRPLDISAGIACPFCDETITSLKHYQRHVGRHQEQLFLFALPSADTENGSDEDQDSNMGSSRLSTVSYESINSLSHARSSNDGQRDYRTGLESPDDTPRSEIDGGKQERSTREQDETENPVEEENVAGQNRGAYLCSSGEGEGGARWRIMAGLPEMTICGGCYSSVVVPLQTEGGAEGGMANSFPNKAFRLHGIATCQLSTESRRAIFRLAAQNYDWDTLKRNVLEWRRQDQDRINREGDTPERQRLADDFEVARHRYEAINQRRLELLDPGESTLRTRAEIEAELIEASEREVQVSRVLREELERQGENVTLTWELDNLRFEDSKARQRREELEKEQCKEQEMEWNVIGVRGGQDRDEDIALGAGGGDH</sequence>
<dbReference type="PROSITE" id="PS00028">
    <property type="entry name" value="ZINC_FINGER_C2H2_1"/>
    <property type="match status" value="1"/>
</dbReference>
<feature type="domain" description="C2H2-type" evidence="3">
    <location>
        <begin position="377"/>
        <end position="398"/>
    </location>
</feature>
<dbReference type="SMART" id="SM00355">
    <property type="entry name" value="ZnF_C2H2"/>
    <property type="match status" value="3"/>
</dbReference>
<organism evidence="4 5">
    <name type="scientific">Cercophora samala</name>
    <dbReference type="NCBI Taxonomy" id="330535"/>
    <lineage>
        <taxon>Eukaryota</taxon>
        <taxon>Fungi</taxon>
        <taxon>Dikarya</taxon>
        <taxon>Ascomycota</taxon>
        <taxon>Pezizomycotina</taxon>
        <taxon>Sordariomycetes</taxon>
        <taxon>Sordariomycetidae</taxon>
        <taxon>Sordariales</taxon>
        <taxon>Lasiosphaeriaceae</taxon>
        <taxon>Cercophora</taxon>
    </lineage>
</organism>
<keyword evidence="5" id="KW-1185">Reference proteome</keyword>
<accession>A0AA40D874</accession>
<feature type="region of interest" description="Disordered" evidence="2">
    <location>
        <begin position="101"/>
        <end position="133"/>
    </location>
</feature>
<evidence type="ECO:0000256" key="2">
    <source>
        <dbReference type="SAM" id="MobiDB-lite"/>
    </source>
</evidence>
<dbReference type="PANTHER" id="PTHR35391:SF7">
    <property type="entry name" value="C2H2-TYPE DOMAIN-CONTAINING PROTEIN"/>
    <property type="match status" value="1"/>
</dbReference>
<evidence type="ECO:0000259" key="3">
    <source>
        <dbReference type="PROSITE" id="PS00028"/>
    </source>
</evidence>
<gene>
    <name evidence="4" type="ORF">QBC41DRAFT_349723</name>
</gene>
<evidence type="ECO:0000313" key="4">
    <source>
        <dbReference type="EMBL" id="KAK0665311.1"/>
    </source>
</evidence>
<feature type="region of interest" description="Disordered" evidence="2">
    <location>
        <begin position="489"/>
        <end position="546"/>
    </location>
</feature>
<comment type="caution">
    <text evidence="4">The sequence shown here is derived from an EMBL/GenBank/DDBJ whole genome shotgun (WGS) entry which is preliminary data.</text>
</comment>
<feature type="compositionally biased region" description="Acidic residues" evidence="2">
    <location>
        <begin position="104"/>
        <end position="123"/>
    </location>
</feature>
<protein>
    <recommendedName>
        <fullName evidence="3">C2H2-type domain-containing protein</fullName>
    </recommendedName>
</protein>
<name>A0AA40D874_9PEZI</name>
<keyword evidence="1" id="KW-0175">Coiled coil</keyword>
<evidence type="ECO:0000313" key="5">
    <source>
        <dbReference type="Proteomes" id="UP001174997"/>
    </source>
</evidence>
<dbReference type="InterPro" id="IPR058925">
    <property type="entry name" value="zf-C2H2_AcuF"/>
</dbReference>
<dbReference type="EMBL" id="JAULSY010000113">
    <property type="protein sequence ID" value="KAK0665311.1"/>
    <property type="molecule type" value="Genomic_DNA"/>
</dbReference>
<feature type="compositionally biased region" description="Polar residues" evidence="2">
    <location>
        <begin position="489"/>
        <end position="498"/>
    </location>
</feature>
<dbReference type="AlphaFoldDB" id="A0AA40D874"/>
<feature type="compositionally biased region" description="Acidic residues" evidence="2">
    <location>
        <begin position="531"/>
        <end position="541"/>
    </location>
</feature>
<feature type="coiled-coil region" evidence="1">
    <location>
        <begin position="703"/>
        <end position="753"/>
    </location>
</feature>
<feature type="compositionally biased region" description="Basic and acidic residues" evidence="2">
    <location>
        <begin position="512"/>
        <end position="530"/>
    </location>
</feature>
<proteinExistence type="predicted"/>
<reference evidence="4" key="1">
    <citation type="submission" date="2023-06" db="EMBL/GenBank/DDBJ databases">
        <title>Genome-scale phylogeny and comparative genomics of the fungal order Sordariales.</title>
        <authorList>
            <consortium name="Lawrence Berkeley National Laboratory"/>
            <person name="Hensen N."/>
            <person name="Bonometti L."/>
            <person name="Westerberg I."/>
            <person name="Brannstrom I.O."/>
            <person name="Guillou S."/>
            <person name="Cros-Aarteil S."/>
            <person name="Calhoun S."/>
            <person name="Haridas S."/>
            <person name="Kuo A."/>
            <person name="Mondo S."/>
            <person name="Pangilinan J."/>
            <person name="Riley R."/>
            <person name="Labutti K."/>
            <person name="Andreopoulos B."/>
            <person name="Lipzen A."/>
            <person name="Chen C."/>
            <person name="Yanf M."/>
            <person name="Daum C."/>
            <person name="Ng V."/>
            <person name="Clum A."/>
            <person name="Steindorff A."/>
            <person name="Ohm R."/>
            <person name="Martin F."/>
            <person name="Silar P."/>
            <person name="Natvig D."/>
            <person name="Lalanne C."/>
            <person name="Gautier V."/>
            <person name="Ament-Velasquez S.L."/>
            <person name="Kruys A."/>
            <person name="Hutchinson M.I."/>
            <person name="Powell A.J."/>
            <person name="Barry K."/>
            <person name="Miller A.N."/>
            <person name="Grigoriev I.V."/>
            <person name="Debuchy R."/>
            <person name="Gladieux P."/>
            <person name="Thoren M.H."/>
            <person name="Johannesson H."/>
        </authorList>
    </citation>
    <scope>NUCLEOTIDE SEQUENCE</scope>
    <source>
        <strain evidence="4">CBS 307.81</strain>
    </source>
</reference>
<dbReference type="InterPro" id="IPR013087">
    <property type="entry name" value="Znf_C2H2_type"/>
</dbReference>
<dbReference type="Proteomes" id="UP001174997">
    <property type="component" value="Unassembled WGS sequence"/>
</dbReference>
<evidence type="ECO:0000256" key="1">
    <source>
        <dbReference type="SAM" id="Coils"/>
    </source>
</evidence>
<dbReference type="Pfam" id="PF26082">
    <property type="entry name" value="zf-C2H2_AcuF"/>
    <property type="match status" value="1"/>
</dbReference>